<name>A0A0B6YET6_9EUPU</name>
<feature type="non-terminal residue" evidence="2">
    <location>
        <position position="1"/>
    </location>
</feature>
<protein>
    <submittedName>
        <fullName evidence="2">Uncharacterized protein</fullName>
    </submittedName>
</protein>
<feature type="region of interest" description="Disordered" evidence="1">
    <location>
        <begin position="57"/>
        <end position="122"/>
    </location>
</feature>
<dbReference type="EMBL" id="HACG01007824">
    <property type="protein sequence ID" value="CEK54689.1"/>
    <property type="molecule type" value="Transcribed_RNA"/>
</dbReference>
<feature type="non-terminal residue" evidence="2">
    <location>
        <position position="122"/>
    </location>
</feature>
<proteinExistence type="predicted"/>
<evidence type="ECO:0000256" key="1">
    <source>
        <dbReference type="SAM" id="MobiDB-lite"/>
    </source>
</evidence>
<sequence>DTFSQMEFVDKSTRKSPTKPAIKDMLTIKILNDRLCRGKSMLCSTPQEIVVSSLGQMSPLDVHGGDTFDDTTEETGHIDQVVTVDKEVNSKIIPSSVFDTPANTPPVEDEDDDHHHSSLQTQ</sequence>
<evidence type="ECO:0000313" key="2">
    <source>
        <dbReference type="EMBL" id="CEK54689.1"/>
    </source>
</evidence>
<dbReference type="AlphaFoldDB" id="A0A0B6YET6"/>
<accession>A0A0B6YET6</accession>
<reference evidence="2" key="1">
    <citation type="submission" date="2014-12" db="EMBL/GenBank/DDBJ databases">
        <title>Insight into the proteome of Arion vulgaris.</title>
        <authorList>
            <person name="Aradska J."/>
            <person name="Bulat T."/>
            <person name="Smidak R."/>
            <person name="Sarate P."/>
            <person name="Gangsoo J."/>
            <person name="Sialana F."/>
            <person name="Bilban M."/>
            <person name="Lubec G."/>
        </authorList>
    </citation>
    <scope>NUCLEOTIDE SEQUENCE</scope>
    <source>
        <tissue evidence="2">Skin</tissue>
    </source>
</reference>
<gene>
    <name evidence="2" type="primary">ORF23417</name>
</gene>
<organism evidence="2">
    <name type="scientific">Arion vulgaris</name>
    <dbReference type="NCBI Taxonomy" id="1028688"/>
    <lineage>
        <taxon>Eukaryota</taxon>
        <taxon>Metazoa</taxon>
        <taxon>Spiralia</taxon>
        <taxon>Lophotrochozoa</taxon>
        <taxon>Mollusca</taxon>
        <taxon>Gastropoda</taxon>
        <taxon>Heterobranchia</taxon>
        <taxon>Euthyneura</taxon>
        <taxon>Panpulmonata</taxon>
        <taxon>Eupulmonata</taxon>
        <taxon>Stylommatophora</taxon>
        <taxon>Helicina</taxon>
        <taxon>Arionoidea</taxon>
        <taxon>Arionidae</taxon>
        <taxon>Arion</taxon>
    </lineage>
</organism>